<accession>A0A6A4IGR4</accession>
<dbReference type="EMBL" id="ML769389">
    <property type="protein sequence ID" value="KAE9408913.1"/>
    <property type="molecule type" value="Genomic_DNA"/>
</dbReference>
<dbReference type="Proteomes" id="UP000799118">
    <property type="component" value="Unassembled WGS sequence"/>
</dbReference>
<organism evidence="2 3">
    <name type="scientific">Gymnopus androsaceus JB14</name>
    <dbReference type="NCBI Taxonomy" id="1447944"/>
    <lineage>
        <taxon>Eukaryota</taxon>
        <taxon>Fungi</taxon>
        <taxon>Dikarya</taxon>
        <taxon>Basidiomycota</taxon>
        <taxon>Agaricomycotina</taxon>
        <taxon>Agaricomycetes</taxon>
        <taxon>Agaricomycetidae</taxon>
        <taxon>Agaricales</taxon>
        <taxon>Marasmiineae</taxon>
        <taxon>Omphalotaceae</taxon>
        <taxon>Gymnopus</taxon>
    </lineage>
</organism>
<proteinExistence type="predicted"/>
<name>A0A6A4IGR4_9AGAR</name>
<keyword evidence="1" id="KW-0732">Signal</keyword>
<evidence type="ECO:0000256" key="1">
    <source>
        <dbReference type="SAM" id="SignalP"/>
    </source>
</evidence>
<sequence>MHWSILLLPLVLATLPICHSVQSHSPLEHRDSLQNLTNVTCQPSFDWARNSAQQSPCIVAVATYYACSGPLEEIPSLSPGYHYDTPGETTGPGTANGPLDQCTCSWVAYNLFSVCTACQGDNDSIITWDTYTINCTGLTEDSTYYPSNVIPEDNTSIPYYATINRMFPPPSLTIKLLSSSLTHTGLASQWKNAVFDIDQAKNISSQGETASFFVLYHDNSVRASRYYLRCCFGTIQKQKCGCDCRWFSGWRNRSFTHRSRYCILYLQKTKTEKPRLFEVIFANYAILNDPSQYVHGY</sequence>
<keyword evidence="3" id="KW-1185">Reference proteome</keyword>
<evidence type="ECO:0000313" key="2">
    <source>
        <dbReference type="EMBL" id="KAE9408913.1"/>
    </source>
</evidence>
<dbReference type="AlphaFoldDB" id="A0A6A4IGR4"/>
<feature type="chain" id="PRO_5025541045" evidence="1">
    <location>
        <begin position="21"/>
        <end position="297"/>
    </location>
</feature>
<dbReference type="OrthoDB" id="2796893at2759"/>
<feature type="signal peptide" evidence="1">
    <location>
        <begin position="1"/>
        <end position="20"/>
    </location>
</feature>
<protein>
    <submittedName>
        <fullName evidence="2">Uncharacterized protein</fullName>
    </submittedName>
</protein>
<gene>
    <name evidence="2" type="ORF">BT96DRAFT_626867</name>
</gene>
<evidence type="ECO:0000313" key="3">
    <source>
        <dbReference type="Proteomes" id="UP000799118"/>
    </source>
</evidence>
<reference evidence="2" key="1">
    <citation type="journal article" date="2019" name="Environ. Microbiol.">
        <title>Fungal ecological strategies reflected in gene transcription - a case study of two litter decomposers.</title>
        <authorList>
            <person name="Barbi F."/>
            <person name="Kohler A."/>
            <person name="Barry K."/>
            <person name="Baskaran P."/>
            <person name="Daum C."/>
            <person name="Fauchery L."/>
            <person name="Ihrmark K."/>
            <person name="Kuo A."/>
            <person name="LaButti K."/>
            <person name="Lipzen A."/>
            <person name="Morin E."/>
            <person name="Grigoriev I.V."/>
            <person name="Henrissat B."/>
            <person name="Lindahl B."/>
            <person name="Martin F."/>
        </authorList>
    </citation>
    <scope>NUCLEOTIDE SEQUENCE</scope>
    <source>
        <strain evidence="2">JB14</strain>
    </source>
</reference>